<dbReference type="Proteomes" id="UP001143981">
    <property type="component" value="Unassembled WGS sequence"/>
</dbReference>
<proteinExistence type="inferred from homology"/>
<dbReference type="OrthoDB" id="20828at2759"/>
<dbReference type="PANTHER" id="PTHR46567">
    <property type="entry name" value="MEDIATOR OF RNA POLYMERASE II TRANSCRIPTION SUBUNIT 12"/>
    <property type="match status" value="1"/>
</dbReference>
<evidence type="ECO:0000256" key="1">
    <source>
        <dbReference type="ARBA" id="ARBA00004123"/>
    </source>
</evidence>
<comment type="similarity">
    <text evidence="2">Belongs to the Mediator complex subunit 12 family.</text>
</comment>
<evidence type="ECO:0000313" key="10">
    <source>
        <dbReference type="EMBL" id="KAJ1724463.1"/>
    </source>
</evidence>
<dbReference type="SMART" id="SM01281">
    <property type="entry name" value="Med12"/>
    <property type="match status" value="1"/>
</dbReference>
<feature type="non-terminal residue" evidence="10">
    <location>
        <position position="1"/>
    </location>
</feature>
<dbReference type="GO" id="GO:0016592">
    <property type="term" value="C:mediator complex"/>
    <property type="evidence" value="ECO:0007669"/>
    <property type="project" value="InterPro"/>
</dbReference>
<dbReference type="GO" id="GO:0006357">
    <property type="term" value="P:regulation of transcription by RNA polymerase II"/>
    <property type="evidence" value="ECO:0007669"/>
    <property type="project" value="InterPro"/>
</dbReference>
<evidence type="ECO:0000256" key="6">
    <source>
        <dbReference type="ARBA" id="ARBA00023242"/>
    </source>
</evidence>
<keyword evidence="5" id="KW-0804">Transcription</keyword>
<gene>
    <name evidence="10" type="ORF">LPJ61_005738</name>
</gene>
<dbReference type="EMBL" id="JANBOI010002113">
    <property type="protein sequence ID" value="KAJ1724463.1"/>
    <property type="molecule type" value="Genomic_DNA"/>
</dbReference>
<comment type="subcellular location">
    <subcellularLocation>
        <location evidence="1">Nucleus</location>
    </subcellularLocation>
</comment>
<evidence type="ECO:0000259" key="9">
    <source>
        <dbReference type="SMART" id="SM01281"/>
    </source>
</evidence>
<evidence type="ECO:0000256" key="3">
    <source>
        <dbReference type="ARBA" id="ARBA00019622"/>
    </source>
</evidence>
<organism evidence="10 11">
    <name type="scientific">Coemansia biformis</name>
    <dbReference type="NCBI Taxonomy" id="1286918"/>
    <lineage>
        <taxon>Eukaryota</taxon>
        <taxon>Fungi</taxon>
        <taxon>Fungi incertae sedis</taxon>
        <taxon>Zoopagomycota</taxon>
        <taxon>Kickxellomycotina</taxon>
        <taxon>Kickxellomycetes</taxon>
        <taxon>Kickxellales</taxon>
        <taxon>Kickxellaceae</taxon>
        <taxon>Coemansia</taxon>
    </lineage>
</organism>
<evidence type="ECO:0000256" key="5">
    <source>
        <dbReference type="ARBA" id="ARBA00023163"/>
    </source>
</evidence>
<dbReference type="PANTHER" id="PTHR46567:SF1">
    <property type="entry name" value="MEDIATOR OF RNA POLYMERASE II TRANSCRIPTION SUBUNIT 12"/>
    <property type="match status" value="1"/>
</dbReference>
<dbReference type="Pfam" id="PF09497">
    <property type="entry name" value="Med12"/>
    <property type="match status" value="1"/>
</dbReference>
<feature type="compositionally biased region" description="Low complexity" evidence="8">
    <location>
        <begin position="193"/>
        <end position="220"/>
    </location>
</feature>
<dbReference type="InterPro" id="IPR019035">
    <property type="entry name" value="Mediator_Med12"/>
</dbReference>
<feature type="region of interest" description="Disordered" evidence="8">
    <location>
        <begin position="193"/>
        <end position="222"/>
    </location>
</feature>
<evidence type="ECO:0000256" key="2">
    <source>
        <dbReference type="ARBA" id="ARBA00010289"/>
    </source>
</evidence>
<comment type="caution">
    <text evidence="10">The sequence shown here is derived from an EMBL/GenBank/DDBJ whole genome shotgun (WGS) entry which is preliminary data.</text>
</comment>
<evidence type="ECO:0000256" key="4">
    <source>
        <dbReference type="ARBA" id="ARBA00023015"/>
    </source>
</evidence>
<keyword evidence="6" id="KW-0539">Nucleus</keyword>
<feature type="domain" description="Mediator complex subunit Med12" evidence="9">
    <location>
        <begin position="80"/>
        <end position="143"/>
    </location>
</feature>
<keyword evidence="11" id="KW-1185">Reference proteome</keyword>
<evidence type="ECO:0000313" key="11">
    <source>
        <dbReference type="Proteomes" id="UP001143981"/>
    </source>
</evidence>
<dbReference type="GO" id="GO:0003712">
    <property type="term" value="F:transcription coregulator activity"/>
    <property type="evidence" value="ECO:0007669"/>
    <property type="project" value="InterPro"/>
</dbReference>
<evidence type="ECO:0000256" key="7">
    <source>
        <dbReference type="ARBA" id="ARBA00032010"/>
    </source>
</evidence>
<name>A0A9W7Y5R5_9FUNG</name>
<reference evidence="10" key="1">
    <citation type="submission" date="2022-07" db="EMBL/GenBank/DDBJ databases">
        <title>Phylogenomic reconstructions and comparative analyses of Kickxellomycotina fungi.</title>
        <authorList>
            <person name="Reynolds N.K."/>
            <person name="Stajich J.E."/>
            <person name="Barry K."/>
            <person name="Grigoriev I.V."/>
            <person name="Crous P."/>
            <person name="Smith M.E."/>
        </authorList>
    </citation>
    <scope>NUCLEOTIDE SEQUENCE</scope>
    <source>
        <strain evidence="10">BCRC 34381</strain>
    </source>
</reference>
<keyword evidence="4" id="KW-0805">Transcription regulation</keyword>
<evidence type="ECO:0000256" key="8">
    <source>
        <dbReference type="SAM" id="MobiDB-lite"/>
    </source>
</evidence>
<accession>A0A9W7Y5R5</accession>
<sequence>DIGYADFYPAKEGLSEGQLDERAIRYGHVDLAVVANEYASGHELVYERLQDMRVFQELQVFAAGAAQRQWARGQIDGADVPTLPNRTVRSDERREEWVRALANPRVPLSTLASGMPFGLRGERLLESLRTHRVPLQRAVWAIRLTGVYEMVGMQTRAPDHTSIRALEHQYTSQWSRQFTQFIEHTLAAAPTAATGGSASATPALPAATDGASPASAAAPSPAAPPWPQSWSFCLALLHTQYSQGLLDQRHMVSWLGTQLMLMPMDRCMLLLPVIKDYTGEIAKSRTPLRRLIGAVVHRIEQTAKYRALQPVHADLGEYLVELFTAHPDAFVEPSSWGQFHAALDRAVDAATEEQRKAALRRAIARVDARNAQFASLLSRAPAAARPPADTDTRLAPLVHLDALGPDSDIGKAFAQLFDASAQGVAAHTLRLLCYWAVEGQLAAATTRFRLLAAARLCRMHLDSLAEAPDADTMLHRRQVQGAIIGFLDILRLPGGPQRDDTVRRVCMLLERLADVGCFSVSQYLQLLTARGDFFGSNLHSPRSQRHLAYAASVPVNLPEDRQQCRMLICDCGTGVAAYPAAESLPACAEMRRGLSAQLPFLVAYTCAEPLRASASANRMTPAVDTAVISWWLQVGNRSAEEAGLLDRQALPTPAQLAAVPLASPLAQDVCTKDWISPVVDSAADERALGGDLAPPLQALLRDSPRAATDFVVLRRLLPVVYDYVVKDVTVGVDNWRVITQPGSSLLNHRQAALV</sequence>
<feature type="non-terminal residue" evidence="10">
    <location>
        <position position="754"/>
    </location>
</feature>
<protein>
    <recommendedName>
        <fullName evidence="3">Mediator of RNA polymerase II transcription subunit 12</fullName>
    </recommendedName>
    <alternativeName>
        <fullName evidence="7">Mediator complex subunit 12</fullName>
    </alternativeName>
</protein>
<dbReference type="AlphaFoldDB" id="A0A9W7Y5R5"/>